<feature type="domain" description="RING-type" evidence="15">
    <location>
        <begin position="84"/>
        <end position="126"/>
    </location>
</feature>
<keyword evidence="8" id="KW-0862">Zinc</keyword>
<evidence type="ECO:0000313" key="17">
    <source>
        <dbReference type="Proteomes" id="UP001630127"/>
    </source>
</evidence>
<feature type="region of interest" description="Disordered" evidence="13">
    <location>
        <begin position="50"/>
        <end position="74"/>
    </location>
</feature>
<comment type="similarity">
    <text evidence="11">Belongs to the RING-type zinc finger family. ATL subfamily.</text>
</comment>
<keyword evidence="5" id="KW-0479">Metal-binding</keyword>
<comment type="caution">
    <text evidence="16">The sequence shown here is derived from an EMBL/GenBank/DDBJ whole genome shotgun (WGS) entry which is preliminary data.</text>
</comment>
<gene>
    <name evidence="16" type="ORF">ACH5RR_024270</name>
</gene>
<keyword evidence="17" id="KW-1185">Reference proteome</keyword>
<evidence type="ECO:0000256" key="3">
    <source>
        <dbReference type="ARBA" id="ARBA00022679"/>
    </source>
</evidence>
<evidence type="ECO:0000256" key="5">
    <source>
        <dbReference type="ARBA" id="ARBA00022723"/>
    </source>
</evidence>
<evidence type="ECO:0000256" key="7">
    <source>
        <dbReference type="ARBA" id="ARBA00022786"/>
    </source>
</evidence>
<dbReference type="PROSITE" id="PS50089">
    <property type="entry name" value="ZF_RING_2"/>
    <property type="match status" value="1"/>
</dbReference>
<dbReference type="GO" id="GO:0016740">
    <property type="term" value="F:transferase activity"/>
    <property type="evidence" value="ECO:0007669"/>
    <property type="project" value="UniProtKB-KW"/>
</dbReference>
<evidence type="ECO:0000256" key="4">
    <source>
        <dbReference type="ARBA" id="ARBA00022692"/>
    </source>
</evidence>
<dbReference type="PANTHER" id="PTHR45768:SF18">
    <property type="entry name" value="RING-H2 FINGER PROTEIN ATL47-RELATED"/>
    <property type="match status" value="1"/>
</dbReference>
<dbReference type="SMART" id="SM00184">
    <property type="entry name" value="RING"/>
    <property type="match status" value="1"/>
</dbReference>
<evidence type="ECO:0000256" key="6">
    <source>
        <dbReference type="ARBA" id="ARBA00022771"/>
    </source>
</evidence>
<comment type="pathway">
    <text evidence="2">Protein modification; protein ubiquitination.</text>
</comment>
<evidence type="ECO:0000313" key="16">
    <source>
        <dbReference type="EMBL" id="KAL3511553.1"/>
    </source>
</evidence>
<dbReference type="AlphaFoldDB" id="A0ABD2YXA6"/>
<dbReference type="Proteomes" id="UP001630127">
    <property type="component" value="Unassembled WGS sequence"/>
</dbReference>
<keyword evidence="9 14" id="KW-1133">Transmembrane helix</keyword>
<keyword evidence="10 14" id="KW-0472">Membrane</keyword>
<dbReference type="InterPro" id="IPR001841">
    <property type="entry name" value="Znf_RING"/>
</dbReference>
<evidence type="ECO:0000256" key="2">
    <source>
        <dbReference type="ARBA" id="ARBA00004906"/>
    </source>
</evidence>
<evidence type="ECO:0000256" key="12">
    <source>
        <dbReference type="PROSITE-ProRule" id="PRU00175"/>
    </source>
</evidence>
<keyword evidence="6 12" id="KW-0863">Zinc-finger</keyword>
<dbReference type="PANTHER" id="PTHR45768">
    <property type="entry name" value="E3 UBIQUITIN-PROTEIN LIGASE RNF13-LIKE"/>
    <property type="match status" value="1"/>
</dbReference>
<evidence type="ECO:0000256" key="10">
    <source>
        <dbReference type="ARBA" id="ARBA00023136"/>
    </source>
</evidence>
<evidence type="ECO:0000259" key="15">
    <source>
        <dbReference type="PROSITE" id="PS50089"/>
    </source>
</evidence>
<dbReference type="Pfam" id="PF13639">
    <property type="entry name" value="zf-RING_2"/>
    <property type="match status" value="1"/>
</dbReference>
<name>A0ABD2YXA6_9GENT</name>
<feature type="transmembrane region" description="Helical" evidence="14">
    <location>
        <begin position="20"/>
        <end position="37"/>
    </location>
</feature>
<evidence type="ECO:0000256" key="1">
    <source>
        <dbReference type="ARBA" id="ARBA00004167"/>
    </source>
</evidence>
<dbReference type="InterPro" id="IPR013083">
    <property type="entry name" value="Znf_RING/FYVE/PHD"/>
</dbReference>
<sequence length="188" mass="21365">MAERWVSEETVLILKRKMRAISVLAGLPILCILNNFHQYSFKGGATTSIDDDNDANNATTTSGSGEGEHIKEEDDDNQNHQLQCVICLYNVCKGEKYRILRECSHGFHVDCIDAWLMQNSTCPLCRSSVAYTPAGKQQPQLISNEDEDQEAFYETVIASFLSFLDHLWTWFLNPLGFDRSCQDYHAFV</sequence>
<keyword evidence="4 14" id="KW-0812">Transmembrane</keyword>
<keyword evidence="7" id="KW-0833">Ubl conjugation pathway</keyword>
<evidence type="ECO:0000256" key="13">
    <source>
        <dbReference type="SAM" id="MobiDB-lite"/>
    </source>
</evidence>
<accession>A0ABD2YXA6</accession>
<reference evidence="16 17" key="1">
    <citation type="submission" date="2024-11" db="EMBL/GenBank/DDBJ databases">
        <title>A near-complete genome assembly of Cinchona calisaya.</title>
        <authorList>
            <person name="Lian D.C."/>
            <person name="Zhao X.W."/>
            <person name="Wei L."/>
        </authorList>
    </citation>
    <scope>NUCLEOTIDE SEQUENCE [LARGE SCALE GENOMIC DNA]</scope>
    <source>
        <tissue evidence="16">Nenye</tissue>
    </source>
</reference>
<organism evidence="16 17">
    <name type="scientific">Cinchona calisaya</name>
    <dbReference type="NCBI Taxonomy" id="153742"/>
    <lineage>
        <taxon>Eukaryota</taxon>
        <taxon>Viridiplantae</taxon>
        <taxon>Streptophyta</taxon>
        <taxon>Embryophyta</taxon>
        <taxon>Tracheophyta</taxon>
        <taxon>Spermatophyta</taxon>
        <taxon>Magnoliopsida</taxon>
        <taxon>eudicotyledons</taxon>
        <taxon>Gunneridae</taxon>
        <taxon>Pentapetalae</taxon>
        <taxon>asterids</taxon>
        <taxon>lamiids</taxon>
        <taxon>Gentianales</taxon>
        <taxon>Rubiaceae</taxon>
        <taxon>Cinchonoideae</taxon>
        <taxon>Cinchoneae</taxon>
        <taxon>Cinchona</taxon>
    </lineage>
</organism>
<dbReference type="GO" id="GO:0008270">
    <property type="term" value="F:zinc ion binding"/>
    <property type="evidence" value="ECO:0007669"/>
    <property type="project" value="UniProtKB-KW"/>
</dbReference>
<comment type="subcellular location">
    <subcellularLocation>
        <location evidence="1">Membrane</location>
        <topology evidence="1">Single-pass membrane protein</topology>
    </subcellularLocation>
</comment>
<protein>
    <recommendedName>
        <fullName evidence="15">RING-type domain-containing protein</fullName>
    </recommendedName>
</protein>
<evidence type="ECO:0000256" key="8">
    <source>
        <dbReference type="ARBA" id="ARBA00022833"/>
    </source>
</evidence>
<dbReference type="Gene3D" id="3.30.40.10">
    <property type="entry name" value="Zinc/RING finger domain, C3HC4 (zinc finger)"/>
    <property type="match status" value="1"/>
</dbReference>
<evidence type="ECO:0000256" key="14">
    <source>
        <dbReference type="SAM" id="Phobius"/>
    </source>
</evidence>
<dbReference type="GO" id="GO:0016020">
    <property type="term" value="C:membrane"/>
    <property type="evidence" value="ECO:0007669"/>
    <property type="project" value="UniProtKB-SubCell"/>
</dbReference>
<evidence type="ECO:0000256" key="11">
    <source>
        <dbReference type="ARBA" id="ARBA00024209"/>
    </source>
</evidence>
<evidence type="ECO:0000256" key="9">
    <source>
        <dbReference type="ARBA" id="ARBA00022989"/>
    </source>
</evidence>
<dbReference type="SUPFAM" id="SSF57850">
    <property type="entry name" value="RING/U-box"/>
    <property type="match status" value="1"/>
</dbReference>
<proteinExistence type="inferred from homology"/>
<keyword evidence="3" id="KW-0808">Transferase</keyword>
<dbReference type="EMBL" id="JBJUIK010000011">
    <property type="protein sequence ID" value="KAL3511553.1"/>
    <property type="molecule type" value="Genomic_DNA"/>
</dbReference>